<dbReference type="InterPro" id="IPR015424">
    <property type="entry name" value="PyrdxlP-dep_Trfase"/>
</dbReference>
<dbReference type="GO" id="GO:0004123">
    <property type="term" value="F:cystathionine gamma-lyase activity"/>
    <property type="evidence" value="ECO:0007669"/>
    <property type="project" value="TreeGrafter"/>
</dbReference>
<keyword evidence="12" id="KW-1185">Reference proteome</keyword>
<comment type="cofactor">
    <cofactor evidence="1 9">
        <name>pyridoxal 5'-phosphate</name>
        <dbReference type="ChEBI" id="CHEBI:597326"/>
    </cofactor>
</comment>
<dbReference type="Proteomes" id="UP000515947">
    <property type="component" value="Chromosome"/>
</dbReference>
<organism evidence="11 12">
    <name type="scientific">Nocardioides mesophilus</name>
    <dbReference type="NCBI Taxonomy" id="433659"/>
    <lineage>
        <taxon>Bacteria</taxon>
        <taxon>Bacillati</taxon>
        <taxon>Actinomycetota</taxon>
        <taxon>Actinomycetes</taxon>
        <taxon>Propionibacteriales</taxon>
        <taxon>Nocardioidaceae</taxon>
        <taxon>Nocardioides</taxon>
    </lineage>
</organism>
<evidence type="ECO:0000256" key="6">
    <source>
        <dbReference type="ARBA" id="ARBA00048780"/>
    </source>
</evidence>
<gene>
    <name evidence="11" type="ORF">H9L09_16520</name>
</gene>
<dbReference type="PANTHER" id="PTHR11808">
    <property type="entry name" value="TRANS-SULFURATION ENZYME FAMILY MEMBER"/>
    <property type="match status" value="1"/>
</dbReference>
<dbReference type="Gene3D" id="3.40.640.10">
    <property type="entry name" value="Type I PLP-dependent aspartate aminotransferase-like (Major domain)"/>
    <property type="match status" value="1"/>
</dbReference>
<dbReference type="SUPFAM" id="SSF53383">
    <property type="entry name" value="PLP-dependent transferases"/>
    <property type="match status" value="1"/>
</dbReference>
<evidence type="ECO:0000256" key="1">
    <source>
        <dbReference type="ARBA" id="ARBA00001933"/>
    </source>
</evidence>
<evidence type="ECO:0000313" key="12">
    <source>
        <dbReference type="Proteomes" id="UP000515947"/>
    </source>
</evidence>
<dbReference type="GO" id="GO:0003962">
    <property type="term" value="F:cystathionine gamma-synthase activity"/>
    <property type="evidence" value="ECO:0007669"/>
    <property type="project" value="TreeGrafter"/>
</dbReference>
<evidence type="ECO:0000256" key="3">
    <source>
        <dbReference type="ARBA" id="ARBA00022898"/>
    </source>
</evidence>
<feature type="region of interest" description="Disordered" evidence="10">
    <location>
        <begin position="1"/>
        <end position="46"/>
    </location>
</feature>
<dbReference type="EC" id="4.4.1.2" evidence="4"/>
<dbReference type="PIRSF" id="PIRSF001434">
    <property type="entry name" value="CGS"/>
    <property type="match status" value="1"/>
</dbReference>
<proteinExistence type="inferred from homology"/>
<dbReference type="GO" id="GO:0018826">
    <property type="term" value="F:methionine gamma-lyase activity"/>
    <property type="evidence" value="ECO:0007669"/>
    <property type="project" value="UniProtKB-EC"/>
</dbReference>
<dbReference type="GO" id="GO:0019343">
    <property type="term" value="P:cysteine biosynthetic process via cystathionine"/>
    <property type="evidence" value="ECO:0007669"/>
    <property type="project" value="TreeGrafter"/>
</dbReference>
<dbReference type="GO" id="GO:0008483">
    <property type="term" value="F:transaminase activity"/>
    <property type="evidence" value="ECO:0007669"/>
    <property type="project" value="UniProtKB-KW"/>
</dbReference>
<reference evidence="11 12" key="1">
    <citation type="submission" date="2020-08" db="EMBL/GenBank/DDBJ databases">
        <title>Genome sequence of Nocardioides mesophilus KACC 16243T.</title>
        <authorList>
            <person name="Hyun D.-W."/>
            <person name="Bae J.-W."/>
        </authorList>
    </citation>
    <scope>NUCLEOTIDE SEQUENCE [LARGE SCALE GENOMIC DNA]</scope>
    <source>
        <strain evidence="11 12">KACC 16243</strain>
    </source>
</reference>
<sequence>MPAFGFPADPPASDRPTTELPASARPLRPGTVAVTAGRPPHLPDSPLNVPLTMASTYVAGGDLEYGRYGNPTWSAFEEALGALEGGRCLAFSSGLAAVATVLDLVGQGRKVVAPRHAYNGSVMQLADLEARGRITVHLVDIEDTAAVIAACEDAALVWLESPTNPALEVADLVPIIASAHEAGAYVVVDNTFATPLLQQPLALGADLVVHSATKFIAGHSDVLLGAVLTSDDELAAVLRKRRELLGAVPGTLEAWLALRGLRTLHVRLERAQANAQELVRRLGGHAAVGEVRYPGFGAIVSVVLAQGALAADLLTHKTSLWVHATSLGGVESTFERRRRWKSEPATIPEGLVRMSVGIEDVDDLWDDLAGALDDLTGEPPAPAVEAPGPLGSP</sequence>
<evidence type="ECO:0000313" key="11">
    <source>
        <dbReference type="EMBL" id="QNN52091.1"/>
    </source>
</evidence>
<comment type="catalytic activity">
    <reaction evidence="6">
        <text>L-homocysteine + H2O = 2-oxobutanoate + hydrogen sulfide + NH4(+) + H(+)</text>
        <dbReference type="Rhea" id="RHEA:14501"/>
        <dbReference type="ChEBI" id="CHEBI:15377"/>
        <dbReference type="ChEBI" id="CHEBI:15378"/>
        <dbReference type="ChEBI" id="CHEBI:16763"/>
        <dbReference type="ChEBI" id="CHEBI:28938"/>
        <dbReference type="ChEBI" id="CHEBI:29919"/>
        <dbReference type="ChEBI" id="CHEBI:58199"/>
        <dbReference type="EC" id="4.4.1.2"/>
    </reaction>
    <physiologicalReaction direction="left-to-right" evidence="6">
        <dbReference type="Rhea" id="RHEA:14502"/>
    </physiologicalReaction>
</comment>
<dbReference type="InterPro" id="IPR015421">
    <property type="entry name" value="PyrdxlP-dep_Trfase_major"/>
</dbReference>
<dbReference type="Gene3D" id="3.90.1150.10">
    <property type="entry name" value="Aspartate Aminotransferase, domain 1"/>
    <property type="match status" value="1"/>
</dbReference>
<dbReference type="InterPro" id="IPR054542">
    <property type="entry name" value="Cys_met_metab_PP"/>
</dbReference>
<dbReference type="GO" id="GO:0030170">
    <property type="term" value="F:pyridoxal phosphate binding"/>
    <property type="evidence" value="ECO:0007669"/>
    <property type="project" value="InterPro"/>
</dbReference>
<evidence type="ECO:0000256" key="5">
    <source>
        <dbReference type="ARBA" id="ARBA00047199"/>
    </source>
</evidence>
<evidence type="ECO:0000256" key="10">
    <source>
        <dbReference type="SAM" id="MobiDB-lite"/>
    </source>
</evidence>
<evidence type="ECO:0000256" key="7">
    <source>
        <dbReference type="ARBA" id="ARBA00052699"/>
    </source>
</evidence>
<dbReference type="PANTHER" id="PTHR11808:SF15">
    <property type="entry name" value="CYSTATHIONINE GAMMA-LYASE"/>
    <property type="match status" value="1"/>
</dbReference>
<dbReference type="EMBL" id="CP060713">
    <property type="protein sequence ID" value="QNN52091.1"/>
    <property type="molecule type" value="Genomic_DNA"/>
</dbReference>
<dbReference type="AlphaFoldDB" id="A0A7G9R916"/>
<dbReference type="RefSeq" id="WP_187577934.1">
    <property type="nucleotide sequence ID" value="NZ_CP060713.1"/>
</dbReference>
<dbReference type="GO" id="GO:0019346">
    <property type="term" value="P:transsulfuration"/>
    <property type="evidence" value="ECO:0007669"/>
    <property type="project" value="InterPro"/>
</dbReference>
<keyword evidence="3 8" id="KW-0663">Pyridoxal phosphate</keyword>
<dbReference type="GO" id="GO:0005737">
    <property type="term" value="C:cytoplasm"/>
    <property type="evidence" value="ECO:0007669"/>
    <property type="project" value="TreeGrafter"/>
</dbReference>
<evidence type="ECO:0000256" key="4">
    <source>
        <dbReference type="ARBA" id="ARBA00047175"/>
    </source>
</evidence>
<name>A0A7G9R916_9ACTN</name>
<dbReference type="GO" id="GO:0047982">
    <property type="term" value="F:homocysteine desulfhydrase activity"/>
    <property type="evidence" value="ECO:0007669"/>
    <property type="project" value="UniProtKB-EC"/>
</dbReference>
<keyword evidence="11" id="KW-0032">Aminotransferase</keyword>
<dbReference type="Pfam" id="PF01053">
    <property type="entry name" value="Cys_Met_Meta_PP"/>
    <property type="match status" value="1"/>
</dbReference>
<feature type="modified residue" description="N6-(pyridoxal phosphate)lysine" evidence="8">
    <location>
        <position position="214"/>
    </location>
</feature>
<dbReference type="PROSITE" id="PS00868">
    <property type="entry name" value="CYS_MET_METAB_PP"/>
    <property type="match status" value="1"/>
</dbReference>
<comment type="similarity">
    <text evidence="2 9">Belongs to the trans-sulfuration enzymes family.</text>
</comment>
<dbReference type="FunFam" id="3.40.640.10:FF:000046">
    <property type="entry name" value="Cystathionine gamma-lyase"/>
    <property type="match status" value="1"/>
</dbReference>
<dbReference type="KEGG" id="nmes:H9L09_16520"/>
<dbReference type="InterPro" id="IPR000277">
    <property type="entry name" value="Cys/Met-Metab_PyrdxlP-dep_enz"/>
</dbReference>
<accession>A0A7G9R916</accession>
<evidence type="ECO:0000256" key="9">
    <source>
        <dbReference type="RuleBase" id="RU362118"/>
    </source>
</evidence>
<dbReference type="InterPro" id="IPR015422">
    <property type="entry name" value="PyrdxlP-dep_Trfase_small"/>
</dbReference>
<evidence type="ECO:0000256" key="8">
    <source>
        <dbReference type="PIRSR" id="PIRSR001434-2"/>
    </source>
</evidence>
<keyword evidence="11" id="KW-0808">Transferase</keyword>
<feature type="region of interest" description="Disordered" evidence="10">
    <location>
        <begin position="371"/>
        <end position="393"/>
    </location>
</feature>
<comment type="catalytic activity">
    <reaction evidence="7">
        <text>L-methionine + H2O = methanethiol + 2-oxobutanoate + NH4(+)</text>
        <dbReference type="Rhea" id="RHEA:23800"/>
        <dbReference type="ChEBI" id="CHEBI:15377"/>
        <dbReference type="ChEBI" id="CHEBI:16007"/>
        <dbReference type="ChEBI" id="CHEBI:16763"/>
        <dbReference type="ChEBI" id="CHEBI:28938"/>
        <dbReference type="ChEBI" id="CHEBI:57844"/>
        <dbReference type="EC" id="4.4.1.11"/>
    </reaction>
    <physiologicalReaction direction="left-to-right" evidence="7">
        <dbReference type="Rhea" id="RHEA:23801"/>
    </physiologicalReaction>
</comment>
<protein>
    <recommendedName>
        <fullName evidence="4">homocysteine desulfhydrase</fullName>
        <ecNumber evidence="4">4.4.1.2</ecNumber>
    </recommendedName>
    <alternativeName>
        <fullName evidence="5">Homocysteine desulfhydrase</fullName>
    </alternativeName>
</protein>
<evidence type="ECO:0000256" key="2">
    <source>
        <dbReference type="ARBA" id="ARBA00009077"/>
    </source>
</evidence>